<keyword evidence="2" id="KW-1185">Reference proteome</keyword>
<dbReference type="EMBL" id="JAGMWT010000014">
    <property type="protein sequence ID" value="KAH7116839.1"/>
    <property type="molecule type" value="Genomic_DNA"/>
</dbReference>
<organism evidence="1 2">
    <name type="scientific">Dendryphion nanum</name>
    <dbReference type="NCBI Taxonomy" id="256645"/>
    <lineage>
        <taxon>Eukaryota</taxon>
        <taxon>Fungi</taxon>
        <taxon>Dikarya</taxon>
        <taxon>Ascomycota</taxon>
        <taxon>Pezizomycotina</taxon>
        <taxon>Dothideomycetes</taxon>
        <taxon>Pleosporomycetidae</taxon>
        <taxon>Pleosporales</taxon>
        <taxon>Torulaceae</taxon>
        <taxon>Dendryphion</taxon>
    </lineage>
</organism>
<dbReference type="Gene3D" id="3.30.559.30">
    <property type="entry name" value="Nonribosomal peptide synthetase, condensation domain"/>
    <property type="match status" value="1"/>
</dbReference>
<dbReference type="SUPFAM" id="SSF52777">
    <property type="entry name" value="CoA-dependent acyltransferases"/>
    <property type="match status" value="1"/>
</dbReference>
<dbReference type="InterPro" id="IPR023213">
    <property type="entry name" value="CAT-like_dom_sf"/>
</dbReference>
<evidence type="ECO:0000313" key="2">
    <source>
        <dbReference type="Proteomes" id="UP000700596"/>
    </source>
</evidence>
<dbReference type="AlphaFoldDB" id="A0A9P9IEG3"/>
<dbReference type="Gene3D" id="3.30.559.10">
    <property type="entry name" value="Chloramphenicol acetyltransferase-like domain"/>
    <property type="match status" value="1"/>
</dbReference>
<proteinExistence type="predicted"/>
<accession>A0A9P9IEG3</accession>
<dbReference type="PANTHER" id="PTHR42034:SF1">
    <property type="entry name" value="CONDENSATION DOMAIN-CONTAINING PROTEIN"/>
    <property type="match status" value="1"/>
</dbReference>
<evidence type="ECO:0000313" key="1">
    <source>
        <dbReference type="EMBL" id="KAH7116839.1"/>
    </source>
</evidence>
<reference evidence="1" key="1">
    <citation type="journal article" date="2021" name="Nat. Commun.">
        <title>Genetic determinants of endophytism in the Arabidopsis root mycobiome.</title>
        <authorList>
            <person name="Mesny F."/>
            <person name="Miyauchi S."/>
            <person name="Thiergart T."/>
            <person name="Pickel B."/>
            <person name="Atanasova L."/>
            <person name="Karlsson M."/>
            <person name="Huettel B."/>
            <person name="Barry K.W."/>
            <person name="Haridas S."/>
            <person name="Chen C."/>
            <person name="Bauer D."/>
            <person name="Andreopoulos W."/>
            <person name="Pangilinan J."/>
            <person name="LaButti K."/>
            <person name="Riley R."/>
            <person name="Lipzen A."/>
            <person name="Clum A."/>
            <person name="Drula E."/>
            <person name="Henrissat B."/>
            <person name="Kohler A."/>
            <person name="Grigoriev I.V."/>
            <person name="Martin F.M."/>
            <person name="Hacquard S."/>
        </authorList>
    </citation>
    <scope>NUCLEOTIDE SEQUENCE</scope>
    <source>
        <strain evidence="1">MPI-CAGE-CH-0243</strain>
    </source>
</reference>
<dbReference type="PANTHER" id="PTHR42034">
    <property type="entry name" value="CHROMOSOME 7, WHOLE GENOME SHOTGUN SEQUENCE-RELATED"/>
    <property type="match status" value="1"/>
</dbReference>
<comment type="caution">
    <text evidence="1">The sequence shown here is derived from an EMBL/GenBank/DDBJ whole genome shotgun (WGS) entry which is preliminary data.</text>
</comment>
<dbReference type="OrthoDB" id="2548233at2759"/>
<protein>
    <submittedName>
        <fullName evidence="1">Uncharacterized protein</fullName>
    </submittedName>
</protein>
<name>A0A9P9IEG3_9PLEO</name>
<gene>
    <name evidence="1" type="ORF">B0J11DRAFT_592857</name>
</gene>
<sequence>MHLQADFLGTSGFPTYQIMSTDPYVRYRWTETERGRWERDIDEAEQFYTSVAKNFEASGRMFFAITGHISLSVPISPGQIVQDQEHRVEEALRKAWICIRYDHPTIASWTEFNEKENKCKKIYETVSDAAGGLKNQRAWLKQSFQTLALDIATLEWCNSDPPAPKLPTLFIITPPSPPTTNPKTIRRDIVLRSPHDILDGMGTLHLLNNLITHAHKAYELQASFQLPVFGSEYTNLSPPFRVAANILPTPTSAQLSLHNELLACNTAARSSPSHALLTSPFTPGPLIPGKHQHANLSLSPSQTTALLNACKARNVTITHAFHASIALYLRSLSHTTKNPSHPLRYISYALVNERPSCVPPFNSPKHPVSVYHSVSANSLIVDMAASNLSSPSPISQSGDNNDDDDEQYRQDFTTVLAQVSSFYSSLKTSRSTDPNTHLSLIPLQFSASTPKPTFSPYPSLPPPLPAPNTRPSISISSLGRIDDVIAPVHGDGVFVVGEPWVTGEELGTGMGVFLGSWEGGLRVGIVWNDAWYQGGEGRGVLEGVVRGVGRGFRVRF</sequence>
<dbReference type="Proteomes" id="UP000700596">
    <property type="component" value="Unassembled WGS sequence"/>
</dbReference>